<dbReference type="AlphaFoldDB" id="A0AAV9WQL4"/>
<gene>
    <name evidence="3" type="ORF">TWF481_000948</name>
</gene>
<organism evidence="3 4">
    <name type="scientific">Arthrobotrys musiformis</name>
    <dbReference type="NCBI Taxonomy" id="47236"/>
    <lineage>
        <taxon>Eukaryota</taxon>
        <taxon>Fungi</taxon>
        <taxon>Dikarya</taxon>
        <taxon>Ascomycota</taxon>
        <taxon>Pezizomycotina</taxon>
        <taxon>Orbiliomycetes</taxon>
        <taxon>Orbiliales</taxon>
        <taxon>Orbiliaceae</taxon>
        <taxon>Arthrobotrys</taxon>
    </lineage>
</organism>
<proteinExistence type="predicted"/>
<keyword evidence="2" id="KW-0472">Membrane</keyword>
<evidence type="ECO:0000256" key="2">
    <source>
        <dbReference type="SAM" id="Phobius"/>
    </source>
</evidence>
<feature type="transmembrane region" description="Helical" evidence="2">
    <location>
        <begin position="61"/>
        <end position="85"/>
    </location>
</feature>
<evidence type="ECO:0008006" key="5">
    <source>
        <dbReference type="Google" id="ProtNLM"/>
    </source>
</evidence>
<accession>A0AAV9WQL4</accession>
<feature type="compositionally biased region" description="Basic and acidic residues" evidence="1">
    <location>
        <begin position="413"/>
        <end position="423"/>
    </location>
</feature>
<reference evidence="3 4" key="1">
    <citation type="submission" date="2023-08" db="EMBL/GenBank/DDBJ databases">
        <authorList>
            <person name="Palmer J.M."/>
        </authorList>
    </citation>
    <scope>NUCLEOTIDE SEQUENCE [LARGE SCALE GENOMIC DNA]</scope>
    <source>
        <strain evidence="3 4">TWF481</strain>
    </source>
</reference>
<evidence type="ECO:0000256" key="1">
    <source>
        <dbReference type="SAM" id="MobiDB-lite"/>
    </source>
</evidence>
<keyword evidence="4" id="KW-1185">Reference proteome</keyword>
<feature type="region of interest" description="Disordered" evidence="1">
    <location>
        <begin position="26"/>
        <end position="54"/>
    </location>
</feature>
<evidence type="ECO:0000313" key="3">
    <source>
        <dbReference type="EMBL" id="KAK6512050.1"/>
    </source>
</evidence>
<feature type="region of interest" description="Disordered" evidence="1">
    <location>
        <begin position="413"/>
        <end position="450"/>
    </location>
</feature>
<keyword evidence="2" id="KW-0812">Transmembrane</keyword>
<evidence type="ECO:0000313" key="4">
    <source>
        <dbReference type="Proteomes" id="UP001370758"/>
    </source>
</evidence>
<sequence>MSTQFRPSLTRLSRSIIHHAATNLHTDSNHNIDTHQSHDRYSRPPNNRHNNNGDDSPKASAFLFLGFVVSIFLLVLASHFFYLYVIREEPYYYSVQSDVDPTLWHVERVVPLRERLRRWRGQPRSNSDVFRDEDLERVRAALMVRGWRGRVNSDGTPNKNHRIVDDRAAVGFGAGGSAAWGFVNNGANGAGDVEYGPRQYIETEDTPFWKERRWGYTNYGTYDGFGTSPAERRKMMLLAFGDGPRTRGGNVVPGMSSSRWPTGVVTPEFGSYGKISAAGAGETGAVGGYGLAAAFSYHPSPKNTHFVTPPIRASSKILEGLKHSGVRYTTDRAAKFPDDELQEHYQSLCESEDVALKELEEARDMAAVEHTYPSAVEQEPDHAQRVIEKLTELEKKLLHAVKRRTLFAERFAMRETGEERGESSRGPSVSEPPPPYTDIDENGLHFDEDH</sequence>
<name>A0AAV9WQL4_9PEZI</name>
<dbReference type="EMBL" id="JAVHJL010000001">
    <property type="protein sequence ID" value="KAK6512050.1"/>
    <property type="molecule type" value="Genomic_DNA"/>
</dbReference>
<comment type="caution">
    <text evidence="3">The sequence shown here is derived from an EMBL/GenBank/DDBJ whole genome shotgun (WGS) entry which is preliminary data.</text>
</comment>
<dbReference type="Proteomes" id="UP001370758">
    <property type="component" value="Unassembled WGS sequence"/>
</dbReference>
<feature type="compositionally biased region" description="Basic and acidic residues" evidence="1">
    <location>
        <begin position="27"/>
        <end position="42"/>
    </location>
</feature>
<keyword evidence="2" id="KW-1133">Transmembrane helix</keyword>
<protein>
    <recommendedName>
        <fullName evidence="5">Transmembrane protein</fullName>
    </recommendedName>
</protein>